<dbReference type="ESTHER" id="9mico-lwest6">
    <property type="family name" value="LYsophospholipase_carboxylesterase"/>
</dbReference>
<accession>A0A939SCD8</accession>
<dbReference type="Gene3D" id="3.40.50.1820">
    <property type="entry name" value="alpha/beta hydrolase"/>
    <property type="match status" value="1"/>
</dbReference>
<evidence type="ECO:0000313" key="2">
    <source>
        <dbReference type="EMBL" id="MBO1902263.1"/>
    </source>
</evidence>
<sequence>MSAVRIDADAVRWAVAGREASADAAARALAEGRPLLLLMHGFGSFEGDLIGLAPRLPLGFVCASPRAPLVAPPPIVDGYSWWPLPLGADGLPLPQPEPAEFVGSGPHTAALAVLDWLDGLDERILDHGADDLGSDGTGAGGIGAVALLGFSQGGCQVTSLLRLRPDRFACGVNCSGFVAPGRFDGDAELARIRPPLFWGRDEADPIIDRERIESTAEWSPRHTELEARLYPGIAHSIGADELDHIAAFLHRHVPDGAVQRPAA</sequence>
<dbReference type="RefSeq" id="WP_208098032.1">
    <property type="nucleotide sequence ID" value="NZ_JAGDYM010000011.1"/>
</dbReference>
<dbReference type="GO" id="GO:0016787">
    <property type="term" value="F:hydrolase activity"/>
    <property type="evidence" value="ECO:0007669"/>
    <property type="project" value="InterPro"/>
</dbReference>
<dbReference type="EMBL" id="JAGDYM010000011">
    <property type="protein sequence ID" value="MBO1902263.1"/>
    <property type="molecule type" value="Genomic_DNA"/>
</dbReference>
<keyword evidence="3" id="KW-1185">Reference proteome</keyword>
<feature type="domain" description="Phospholipase/carboxylesterase/thioesterase" evidence="1">
    <location>
        <begin position="144"/>
        <end position="252"/>
    </location>
</feature>
<dbReference type="InterPro" id="IPR003140">
    <property type="entry name" value="PLipase/COase/thioEstase"/>
</dbReference>
<gene>
    <name evidence="2" type="ORF">J4H92_09925</name>
</gene>
<organism evidence="2 3">
    <name type="scientific">Leucobacter weissii</name>
    <dbReference type="NCBI Taxonomy" id="1983706"/>
    <lineage>
        <taxon>Bacteria</taxon>
        <taxon>Bacillati</taxon>
        <taxon>Actinomycetota</taxon>
        <taxon>Actinomycetes</taxon>
        <taxon>Micrococcales</taxon>
        <taxon>Microbacteriaceae</taxon>
        <taxon>Leucobacter</taxon>
    </lineage>
</organism>
<evidence type="ECO:0000259" key="1">
    <source>
        <dbReference type="Pfam" id="PF02230"/>
    </source>
</evidence>
<protein>
    <recommendedName>
        <fullName evidence="1">Phospholipase/carboxylesterase/thioesterase domain-containing protein</fullName>
    </recommendedName>
</protein>
<dbReference type="Proteomes" id="UP000664382">
    <property type="component" value="Unassembled WGS sequence"/>
</dbReference>
<evidence type="ECO:0000313" key="3">
    <source>
        <dbReference type="Proteomes" id="UP000664382"/>
    </source>
</evidence>
<dbReference type="AlphaFoldDB" id="A0A939SCD8"/>
<dbReference type="SUPFAM" id="SSF53474">
    <property type="entry name" value="alpha/beta-Hydrolases"/>
    <property type="match status" value="1"/>
</dbReference>
<name>A0A939SCD8_9MICO</name>
<proteinExistence type="predicted"/>
<dbReference type="InterPro" id="IPR029058">
    <property type="entry name" value="AB_hydrolase_fold"/>
</dbReference>
<comment type="caution">
    <text evidence="2">The sequence shown here is derived from an EMBL/GenBank/DDBJ whole genome shotgun (WGS) entry which is preliminary data.</text>
</comment>
<reference evidence="2" key="1">
    <citation type="submission" date="2021-03" db="EMBL/GenBank/DDBJ databases">
        <title>Leucobacter chromiisoli sp. nov., isolated from chromium-containing soil of chemical plant.</title>
        <authorList>
            <person name="Xu Z."/>
        </authorList>
    </citation>
    <scope>NUCLEOTIDE SEQUENCE</scope>
    <source>
        <strain evidence="2">S27</strain>
    </source>
</reference>
<dbReference type="Pfam" id="PF02230">
    <property type="entry name" value="Abhydrolase_2"/>
    <property type="match status" value="1"/>
</dbReference>